<evidence type="ECO:0000256" key="6">
    <source>
        <dbReference type="RuleBase" id="RU003557"/>
    </source>
</evidence>
<dbReference type="EMBL" id="CP104064">
    <property type="protein sequence ID" value="WAH39111.1"/>
    <property type="molecule type" value="Genomic_DNA"/>
</dbReference>
<name>A0ABY6ZA26_9BACL</name>
<feature type="domain" description="Thiolase C-terminal" evidence="8">
    <location>
        <begin position="267"/>
        <end position="389"/>
    </location>
</feature>
<keyword evidence="4 6" id="KW-0012">Acyltransferase</keyword>
<evidence type="ECO:0000256" key="5">
    <source>
        <dbReference type="ARBA" id="ARBA00030755"/>
    </source>
</evidence>
<comment type="similarity">
    <text evidence="1 6">Belongs to the thiolase-like superfamily. Thiolase family.</text>
</comment>
<dbReference type="PROSITE" id="PS00737">
    <property type="entry name" value="THIOLASE_2"/>
    <property type="match status" value="1"/>
</dbReference>
<dbReference type="Proteomes" id="UP001164803">
    <property type="component" value="Chromosome"/>
</dbReference>
<proteinExistence type="inferred from homology"/>
<dbReference type="InterPro" id="IPR016039">
    <property type="entry name" value="Thiolase-like"/>
</dbReference>
<dbReference type="CDD" id="cd00751">
    <property type="entry name" value="thiolase"/>
    <property type="match status" value="1"/>
</dbReference>
<protein>
    <recommendedName>
        <fullName evidence="2">acetyl-CoA C-acetyltransferase</fullName>
        <ecNumber evidence="2">2.3.1.9</ecNumber>
    </recommendedName>
    <alternativeName>
        <fullName evidence="5">Acetoacetyl-CoA thiolase</fullName>
    </alternativeName>
</protein>
<evidence type="ECO:0000259" key="7">
    <source>
        <dbReference type="Pfam" id="PF00108"/>
    </source>
</evidence>
<keyword evidence="10" id="KW-1185">Reference proteome</keyword>
<evidence type="ECO:0000256" key="2">
    <source>
        <dbReference type="ARBA" id="ARBA00012705"/>
    </source>
</evidence>
<sequence length="393" mass="41355">MSERDPVIVVALRTAIARMGGALASLPPHYFAATVIQEAISRANLQANVIDDVILGNVLGGGGNIARLSALKTGLSVQIPGLTVDRQCGSGINAMFVAAQAVQAGDGDVYIAGGVESYSQAPYMMAKPTSLYSLQPPQFIRSKLAPREIGNPPMGITAENLAKKYGISREEQDQFALASQQKMAVAMAEQRFAEQIVPITVPTGKGDSYIFNTDEYPRPQTTPEALARLRPAFLEDGTVTAGNSSGLNDAASALVIMSRERAEVLSLKPLATIRERAVAGVDPNVMGIGPVPATRKVLDKSGLTLDDIDIIEINEAFAAQVIACDRELQMDPRKVNVNGGAIAHGHPLGATGAILATKAVYELERIQGRFALITACIGGGQGIATILERDGAV</sequence>
<dbReference type="Gene3D" id="3.40.47.10">
    <property type="match status" value="2"/>
</dbReference>
<evidence type="ECO:0000313" key="9">
    <source>
        <dbReference type="EMBL" id="WAH39111.1"/>
    </source>
</evidence>
<dbReference type="InterPro" id="IPR020613">
    <property type="entry name" value="Thiolase_CS"/>
</dbReference>
<evidence type="ECO:0000256" key="1">
    <source>
        <dbReference type="ARBA" id="ARBA00010982"/>
    </source>
</evidence>
<dbReference type="InterPro" id="IPR020617">
    <property type="entry name" value="Thiolase_C"/>
</dbReference>
<accession>A0ABY6ZA26</accession>
<gene>
    <name evidence="9" type="ORF">NZD86_02830</name>
</gene>
<evidence type="ECO:0000313" key="10">
    <source>
        <dbReference type="Proteomes" id="UP001164803"/>
    </source>
</evidence>
<organism evidence="9 10">
    <name type="scientific">Alicyclobacillus dauci</name>
    <dbReference type="NCBI Taxonomy" id="1475485"/>
    <lineage>
        <taxon>Bacteria</taxon>
        <taxon>Bacillati</taxon>
        <taxon>Bacillota</taxon>
        <taxon>Bacilli</taxon>
        <taxon>Bacillales</taxon>
        <taxon>Alicyclobacillaceae</taxon>
        <taxon>Alicyclobacillus</taxon>
    </lineage>
</organism>
<keyword evidence="3 6" id="KW-0808">Transferase</keyword>
<dbReference type="InterPro" id="IPR020616">
    <property type="entry name" value="Thiolase_N"/>
</dbReference>
<dbReference type="PIRSF" id="PIRSF000429">
    <property type="entry name" value="Ac-CoA_Ac_transf"/>
    <property type="match status" value="1"/>
</dbReference>
<dbReference type="PANTHER" id="PTHR18919:SF107">
    <property type="entry name" value="ACETYL-COA ACETYLTRANSFERASE, CYTOSOLIC"/>
    <property type="match status" value="1"/>
</dbReference>
<dbReference type="InterPro" id="IPR020610">
    <property type="entry name" value="Thiolase_AS"/>
</dbReference>
<dbReference type="NCBIfam" id="TIGR01930">
    <property type="entry name" value="AcCoA-C-Actrans"/>
    <property type="match status" value="1"/>
</dbReference>
<feature type="domain" description="Thiolase N-terminal" evidence="7">
    <location>
        <begin position="7"/>
        <end position="260"/>
    </location>
</feature>
<dbReference type="RefSeq" id="WP_268046768.1">
    <property type="nucleotide sequence ID" value="NZ_CP104064.1"/>
</dbReference>
<dbReference type="InterPro" id="IPR002155">
    <property type="entry name" value="Thiolase"/>
</dbReference>
<dbReference type="Pfam" id="PF00108">
    <property type="entry name" value="Thiolase_N"/>
    <property type="match status" value="1"/>
</dbReference>
<dbReference type="PROSITE" id="PS00099">
    <property type="entry name" value="THIOLASE_3"/>
    <property type="match status" value="1"/>
</dbReference>
<dbReference type="EC" id="2.3.1.9" evidence="2"/>
<reference evidence="9" key="1">
    <citation type="submission" date="2022-08" db="EMBL/GenBank/DDBJ databases">
        <title>Alicyclobacillus dauci DSM2870, complete genome.</title>
        <authorList>
            <person name="Wang Q."/>
            <person name="Cai R."/>
            <person name="Wang Z."/>
        </authorList>
    </citation>
    <scope>NUCLEOTIDE SEQUENCE</scope>
    <source>
        <strain evidence="9">DSM 28700</strain>
    </source>
</reference>
<dbReference type="SUPFAM" id="SSF53901">
    <property type="entry name" value="Thiolase-like"/>
    <property type="match status" value="2"/>
</dbReference>
<dbReference type="PANTHER" id="PTHR18919">
    <property type="entry name" value="ACETYL-COA C-ACYLTRANSFERASE"/>
    <property type="match status" value="1"/>
</dbReference>
<evidence type="ECO:0000259" key="8">
    <source>
        <dbReference type="Pfam" id="PF02803"/>
    </source>
</evidence>
<evidence type="ECO:0000256" key="3">
    <source>
        <dbReference type="ARBA" id="ARBA00022679"/>
    </source>
</evidence>
<dbReference type="Pfam" id="PF02803">
    <property type="entry name" value="Thiolase_C"/>
    <property type="match status" value="1"/>
</dbReference>
<evidence type="ECO:0000256" key="4">
    <source>
        <dbReference type="ARBA" id="ARBA00023315"/>
    </source>
</evidence>